<evidence type="ECO:0000256" key="2">
    <source>
        <dbReference type="SAM" id="Phobius"/>
    </source>
</evidence>
<feature type="transmembrane region" description="Helical" evidence="2">
    <location>
        <begin position="114"/>
        <end position="137"/>
    </location>
</feature>
<feature type="transmembrane region" description="Helical" evidence="2">
    <location>
        <begin position="187"/>
        <end position="206"/>
    </location>
</feature>
<feature type="transmembrane region" description="Helical" evidence="2">
    <location>
        <begin position="242"/>
        <end position="264"/>
    </location>
</feature>
<gene>
    <name evidence="3" type="ORF">TCE0_018r05079</name>
</gene>
<evidence type="ECO:0000256" key="1">
    <source>
        <dbReference type="SAM" id="MobiDB-lite"/>
    </source>
</evidence>
<keyword evidence="2" id="KW-0472">Membrane</keyword>
<dbReference type="EMBL" id="DF933814">
    <property type="protein sequence ID" value="GAM36184.1"/>
    <property type="molecule type" value="Genomic_DNA"/>
</dbReference>
<feature type="compositionally biased region" description="Polar residues" evidence="1">
    <location>
        <begin position="26"/>
        <end position="40"/>
    </location>
</feature>
<accession>A0A510NW15</accession>
<feature type="transmembrane region" description="Helical" evidence="2">
    <location>
        <begin position="157"/>
        <end position="180"/>
    </location>
</feature>
<reference evidence="4" key="1">
    <citation type="journal article" date="2015" name="Genome Announc.">
        <title>Draft genome sequence of Talaromyces cellulolyticus strain Y-94, a source of lignocellulosic biomass-degrading enzymes.</title>
        <authorList>
            <person name="Fujii T."/>
            <person name="Koike H."/>
            <person name="Sawayama S."/>
            <person name="Yano S."/>
            <person name="Inoue H."/>
        </authorList>
    </citation>
    <scope>NUCLEOTIDE SEQUENCE [LARGE SCALE GENOMIC DNA]</scope>
    <source>
        <strain evidence="4">Y-94</strain>
    </source>
</reference>
<feature type="region of interest" description="Disordered" evidence="1">
    <location>
        <begin position="1"/>
        <end position="40"/>
    </location>
</feature>
<protein>
    <submittedName>
        <fullName evidence="3">Uncharacterized protein</fullName>
    </submittedName>
</protein>
<keyword evidence="4" id="KW-1185">Reference proteome</keyword>
<dbReference type="Proteomes" id="UP000053095">
    <property type="component" value="Unassembled WGS sequence"/>
</dbReference>
<keyword evidence="2" id="KW-0812">Transmembrane</keyword>
<evidence type="ECO:0000313" key="4">
    <source>
        <dbReference type="Proteomes" id="UP000053095"/>
    </source>
</evidence>
<proteinExistence type="predicted"/>
<feature type="region of interest" description="Disordered" evidence="1">
    <location>
        <begin position="56"/>
        <end position="83"/>
    </location>
</feature>
<keyword evidence="2" id="KW-1133">Transmembrane helix</keyword>
<feature type="compositionally biased region" description="Low complexity" evidence="1">
    <location>
        <begin position="65"/>
        <end position="79"/>
    </location>
</feature>
<evidence type="ECO:0000313" key="3">
    <source>
        <dbReference type="EMBL" id="GAM36184.1"/>
    </source>
</evidence>
<dbReference type="AlphaFoldDB" id="A0A510NW15"/>
<name>A0A510NW15_TALPI</name>
<sequence length="281" mass="30923">MHLYERPPSYASNANNASFPPPAYSPKTTNDNDNSNTEFNETSSYHRLDFTTHNSFMNSGGHRASNNNNNNNSSSHSNNIQDPQRSDTWFERMFQVDTRGHHTFTKIDTQMGNWGVVCIAIQGIAAAILLCVSGVAIKLFQNPWNQSSVSGGATLSYALAGSILGCVTGSLALCLAFLAYLNPIWGLVFHAAVTLMYASSGALLGYGSYITRNNDVCNNQYTGVELQDCYNIRLSAGWRCGIVVIAMCAINVITPLVYSLKWFITWLNFRNKRSFNVNGAV</sequence>
<organism evidence="3 4">
    <name type="scientific">Talaromyces pinophilus</name>
    <name type="common">Penicillium pinophilum</name>
    <dbReference type="NCBI Taxonomy" id="128442"/>
    <lineage>
        <taxon>Eukaryota</taxon>
        <taxon>Fungi</taxon>
        <taxon>Dikarya</taxon>
        <taxon>Ascomycota</taxon>
        <taxon>Pezizomycotina</taxon>
        <taxon>Eurotiomycetes</taxon>
        <taxon>Eurotiomycetidae</taxon>
        <taxon>Eurotiales</taxon>
        <taxon>Trichocomaceae</taxon>
        <taxon>Talaromyces</taxon>
        <taxon>Talaromyces sect. Talaromyces</taxon>
    </lineage>
</organism>